<keyword evidence="1" id="KW-0540">Nuclease</keyword>
<evidence type="ECO:0000256" key="3">
    <source>
        <dbReference type="ARBA" id="ARBA00022763"/>
    </source>
</evidence>
<dbReference type="InterPro" id="IPR011604">
    <property type="entry name" value="PDDEXK-like_dom_sf"/>
</dbReference>
<dbReference type="PATRIC" id="fig|455.5.peg.429"/>
<dbReference type="GO" id="GO:0000725">
    <property type="term" value="P:recombinational repair"/>
    <property type="evidence" value="ECO:0007669"/>
    <property type="project" value="TreeGrafter"/>
</dbReference>
<dbReference type="OrthoDB" id="9810135at2"/>
<dbReference type="InterPro" id="IPR038726">
    <property type="entry name" value="PDDEXK_AddAB-type"/>
</dbReference>
<sequence length="1118" mass="129337">MLQDSQQRLQATDPCRSFIVQAPAGSGKTEILTQRYLRLLSVVSAPEQIVALTFTRKAANEMRERILLALKNAAMEKVPGSSHQQETFLYAREALARSQQLNWRILQQPNRLRIMTIDSLCQAICQAIPLLEKQIPYAQVTENPQMHYEAAARACLAYALADNRLHLPLKKLLKHLDNRQDKLLNLFSGLLANRDQWLSTLYIAREQDQSSFEDMLKLIEQHELMRFKESVPLTCRSQLCTLARQLATIENDCKSPRFVLQNWHKYEELDREIALGLTALLLTSQNTLRQGFDHHVGLKRGVCDDKQYDDLKTASRALLVELSMESEFLEALVRIKDLPPPHYDAEQWQVLQALFTLLPLLVGHLQLIFSENNEVDFSAISQQALFALGDEDQPTDLSLYFDNVIHHFLIDEFQDTSIQQFHLLIKLLNGWQSGDGKTLFVVGDPMQSIYRFRQAEVGLFLKAKQEGIGPVPLESLELCSNFRSTPIIVNWVNQQFQSIFPKLDDIESGAISFHPASPVISTDEESFIKAYQFSNRIKEAEAVVNCVSAELQKNTEQDIAILVRSRNQLSDITRLLRERNLPFQGVEIDCLSQLPHLRDLWTLTQVLLLPANRLAWLALLRSPFCGLPLEELHFIANRDKNKSIYELLSHVDELPFEKNTCARLKFVYQVIKNALYSRQQDTLVDWISSTFKQLHGQHILSGKEQEDLEQFWQLLERFTAKEQFPNLEQFKVEFNKLYSQRTTTSRLQVMTIHKSKGLEFDCVILPGLSAKAPNRDQPLFRWFKLPSSERDDLLLVSPIKAAYREECPLYSYLGKLDAEKDGYELQRLLYVAATRAKKRLYLFDNREKDTKGTFRYLLKNQEFVTNEAESIKPQESPLPLRQQLPLWFYENLPTSPLQEGKTTVIHYATEARQIGIVAHELLQWICSYHPSTFEELPWDLVVRRFKSMGFTDEELHTTCENLKHQLKQLFADPIGQWLIKAHKDEANEYELLISEYPTHTVANIKKDNRHPERNEGSPLYEEMSHYVRHDVRLREQTAITRIIDRTFVDNGTRWVIDFKTGSDDKSVHTKHHLQVNEYARLLSQQSNHPVHCGIYYLATGNWITWAYSDELSLLPSAP</sequence>
<evidence type="ECO:0000256" key="15">
    <source>
        <dbReference type="PROSITE-ProRule" id="PRU00560"/>
    </source>
</evidence>
<keyword evidence="4 15" id="KW-0378">Hydrolase</keyword>
<feature type="domain" description="UvrD-like helicase C-terminal" evidence="17">
    <location>
        <begin position="497"/>
        <end position="757"/>
    </location>
</feature>
<dbReference type="PROSITE" id="PS51198">
    <property type="entry name" value="UVRD_HELICASE_ATP_BIND"/>
    <property type="match status" value="1"/>
</dbReference>
<dbReference type="Pfam" id="PF12705">
    <property type="entry name" value="PDDEXK_1"/>
    <property type="match status" value="1"/>
</dbReference>
<evidence type="ECO:0000256" key="8">
    <source>
        <dbReference type="ARBA" id="ARBA00023125"/>
    </source>
</evidence>
<dbReference type="Proteomes" id="UP000054715">
    <property type="component" value="Unassembled WGS sequence"/>
</dbReference>
<dbReference type="Gene3D" id="3.40.50.300">
    <property type="entry name" value="P-loop containing nucleotide triphosphate hydrolases"/>
    <property type="match status" value="3"/>
</dbReference>
<evidence type="ECO:0000256" key="7">
    <source>
        <dbReference type="ARBA" id="ARBA00022840"/>
    </source>
</evidence>
<keyword evidence="9" id="KW-0234">DNA repair</keyword>
<keyword evidence="5 15" id="KW-0347">Helicase</keyword>
<dbReference type="InterPro" id="IPR014017">
    <property type="entry name" value="DNA_helicase_UvrD-like_C"/>
</dbReference>
<protein>
    <recommendedName>
        <fullName evidence="12">DNA 3'-5' helicase</fullName>
        <ecNumber evidence="12">5.6.2.4</ecNumber>
    </recommendedName>
    <alternativeName>
        <fullName evidence="13">DNA 3'-5' helicase II</fullName>
    </alternativeName>
</protein>
<evidence type="ECO:0000259" key="17">
    <source>
        <dbReference type="PROSITE" id="PS51217"/>
    </source>
</evidence>
<dbReference type="InterPro" id="IPR011335">
    <property type="entry name" value="Restrct_endonuc-II-like"/>
</dbReference>
<dbReference type="InterPro" id="IPR000212">
    <property type="entry name" value="DNA_helicase_UvrD/REP"/>
</dbReference>
<dbReference type="Gene3D" id="3.90.320.10">
    <property type="match status" value="1"/>
</dbReference>
<dbReference type="EMBL" id="LNYG01000007">
    <property type="protein sequence ID" value="KTD12189.1"/>
    <property type="molecule type" value="Genomic_DNA"/>
</dbReference>
<dbReference type="Pfam" id="PF00580">
    <property type="entry name" value="UvrD-helicase"/>
    <property type="match status" value="1"/>
</dbReference>
<feature type="domain" description="UvrD-like helicase ATP-binding" evidence="16">
    <location>
        <begin position="1"/>
        <end position="485"/>
    </location>
</feature>
<reference evidence="18 19" key="1">
    <citation type="submission" date="2015-11" db="EMBL/GenBank/DDBJ databases">
        <title>Genomic analysis of 38 Legionella species identifies large and diverse effector repertoires.</title>
        <authorList>
            <person name="Burstein D."/>
            <person name="Amaro F."/>
            <person name="Zusman T."/>
            <person name="Lifshitz Z."/>
            <person name="Cohen O."/>
            <person name="Gilbert J.A."/>
            <person name="Pupko T."/>
            <person name="Shuman H.A."/>
            <person name="Segal G."/>
        </authorList>
    </citation>
    <scope>NUCLEOTIDE SEQUENCE [LARGE SCALE GENOMIC DNA]</scope>
    <source>
        <strain evidence="18 19">JA-26-G1-E2</strain>
    </source>
</reference>
<evidence type="ECO:0000259" key="16">
    <source>
        <dbReference type="PROSITE" id="PS51198"/>
    </source>
</evidence>
<accession>A0A0W0UX17</accession>
<comment type="catalytic activity">
    <reaction evidence="11">
        <text>Couples ATP hydrolysis with the unwinding of duplex DNA by translocating in the 3'-5' direction.</text>
        <dbReference type="EC" id="5.6.2.4"/>
    </reaction>
</comment>
<comment type="caution">
    <text evidence="18">The sequence shown here is derived from an EMBL/GenBank/DDBJ whole genome shotgun (WGS) entry which is preliminary data.</text>
</comment>
<dbReference type="Gene3D" id="1.10.486.10">
    <property type="entry name" value="PCRA, domain 4"/>
    <property type="match status" value="1"/>
</dbReference>
<evidence type="ECO:0000256" key="2">
    <source>
        <dbReference type="ARBA" id="ARBA00022741"/>
    </source>
</evidence>
<proteinExistence type="predicted"/>
<evidence type="ECO:0000256" key="4">
    <source>
        <dbReference type="ARBA" id="ARBA00022801"/>
    </source>
</evidence>
<dbReference type="STRING" id="455.Ljam_0405"/>
<keyword evidence="8" id="KW-0238">DNA-binding</keyword>
<keyword evidence="3" id="KW-0227">DNA damage</keyword>
<evidence type="ECO:0000256" key="13">
    <source>
        <dbReference type="ARBA" id="ARBA00034923"/>
    </source>
</evidence>
<evidence type="ECO:0000256" key="12">
    <source>
        <dbReference type="ARBA" id="ARBA00034808"/>
    </source>
</evidence>
<evidence type="ECO:0000256" key="5">
    <source>
        <dbReference type="ARBA" id="ARBA00022806"/>
    </source>
</evidence>
<gene>
    <name evidence="18" type="ORF">Ljam_0405</name>
</gene>
<keyword evidence="6" id="KW-0269">Exonuclease</keyword>
<keyword evidence="2 15" id="KW-0547">Nucleotide-binding</keyword>
<evidence type="ECO:0000256" key="1">
    <source>
        <dbReference type="ARBA" id="ARBA00022722"/>
    </source>
</evidence>
<dbReference type="PANTHER" id="PTHR11070:SF2">
    <property type="entry name" value="ATP-DEPENDENT DNA HELICASE SRS2"/>
    <property type="match status" value="1"/>
</dbReference>
<evidence type="ECO:0000313" key="18">
    <source>
        <dbReference type="EMBL" id="KTD12189.1"/>
    </source>
</evidence>
<dbReference type="GO" id="GO:0003677">
    <property type="term" value="F:DNA binding"/>
    <property type="evidence" value="ECO:0007669"/>
    <property type="project" value="UniProtKB-KW"/>
</dbReference>
<dbReference type="PANTHER" id="PTHR11070">
    <property type="entry name" value="UVRD / RECB / PCRA DNA HELICASE FAMILY MEMBER"/>
    <property type="match status" value="1"/>
</dbReference>
<dbReference type="AlphaFoldDB" id="A0A0W0UX17"/>
<keyword evidence="10" id="KW-0413">Isomerase</keyword>
<dbReference type="GO" id="GO:0043138">
    <property type="term" value="F:3'-5' DNA helicase activity"/>
    <property type="evidence" value="ECO:0007669"/>
    <property type="project" value="UniProtKB-EC"/>
</dbReference>
<dbReference type="GO" id="GO:0005829">
    <property type="term" value="C:cytosol"/>
    <property type="evidence" value="ECO:0007669"/>
    <property type="project" value="TreeGrafter"/>
</dbReference>
<name>A0A0W0UX17_9GAMM</name>
<dbReference type="GO" id="GO:0033202">
    <property type="term" value="C:DNA helicase complex"/>
    <property type="evidence" value="ECO:0007669"/>
    <property type="project" value="TreeGrafter"/>
</dbReference>
<dbReference type="EC" id="5.6.2.4" evidence="12"/>
<dbReference type="InterPro" id="IPR027417">
    <property type="entry name" value="P-loop_NTPase"/>
</dbReference>
<evidence type="ECO:0000256" key="9">
    <source>
        <dbReference type="ARBA" id="ARBA00023204"/>
    </source>
</evidence>
<evidence type="ECO:0000313" key="19">
    <source>
        <dbReference type="Proteomes" id="UP000054715"/>
    </source>
</evidence>
<comment type="catalytic activity">
    <reaction evidence="14">
        <text>ATP + H2O = ADP + phosphate + H(+)</text>
        <dbReference type="Rhea" id="RHEA:13065"/>
        <dbReference type="ChEBI" id="CHEBI:15377"/>
        <dbReference type="ChEBI" id="CHEBI:15378"/>
        <dbReference type="ChEBI" id="CHEBI:30616"/>
        <dbReference type="ChEBI" id="CHEBI:43474"/>
        <dbReference type="ChEBI" id="CHEBI:456216"/>
        <dbReference type="EC" id="5.6.2.4"/>
    </reaction>
</comment>
<dbReference type="SUPFAM" id="SSF52980">
    <property type="entry name" value="Restriction endonuclease-like"/>
    <property type="match status" value="1"/>
</dbReference>
<evidence type="ECO:0000256" key="6">
    <source>
        <dbReference type="ARBA" id="ARBA00022839"/>
    </source>
</evidence>
<keyword evidence="7 15" id="KW-0067">ATP-binding</keyword>
<feature type="binding site" evidence="15">
    <location>
        <begin position="22"/>
        <end position="29"/>
    </location>
    <ligand>
        <name>ATP</name>
        <dbReference type="ChEBI" id="CHEBI:30616"/>
    </ligand>
</feature>
<evidence type="ECO:0000256" key="11">
    <source>
        <dbReference type="ARBA" id="ARBA00034617"/>
    </source>
</evidence>
<dbReference type="RefSeq" id="WP_058448469.1">
    <property type="nucleotide sequence ID" value="NZ_CAAAJF010000003.1"/>
</dbReference>
<dbReference type="GO" id="GO:0005524">
    <property type="term" value="F:ATP binding"/>
    <property type="evidence" value="ECO:0007669"/>
    <property type="project" value="UniProtKB-UniRule"/>
</dbReference>
<evidence type="ECO:0000256" key="10">
    <source>
        <dbReference type="ARBA" id="ARBA00023235"/>
    </source>
</evidence>
<dbReference type="GO" id="GO:0004527">
    <property type="term" value="F:exonuclease activity"/>
    <property type="evidence" value="ECO:0007669"/>
    <property type="project" value="UniProtKB-KW"/>
</dbReference>
<organism evidence="18 19">
    <name type="scientific">Legionella jamestowniensis</name>
    <dbReference type="NCBI Taxonomy" id="455"/>
    <lineage>
        <taxon>Bacteria</taxon>
        <taxon>Pseudomonadati</taxon>
        <taxon>Pseudomonadota</taxon>
        <taxon>Gammaproteobacteria</taxon>
        <taxon>Legionellales</taxon>
        <taxon>Legionellaceae</taxon>
        <taxon>Legionella</taxon>
    </lineage>
</organism>
<dbReference type="SUPFAM" id="SSF52540">
    <property type="entry name" value="P-loop containing nucleoside triphosphate hydrolases"/>
    <property type="match status" value="1"/>
</dbReference>
<dbReference type="PROSITE" id="PS51217">
    <property type="entry name" value="UVRD_HELICASE_CTER"/>
    <property type="match status" value="1"/>
</dbReference>
<dbReference type="InterPro" id="IPR014016">
    <property type="entry name" value="UvrD-like_ATP-bd"/>
</dbReference>
<dbReference type="Pfam" id="PF13361">
    <property type="entry name" value="UvrD_C"/>
    <property type="match status" value="1"/>
</dbReference>
<evidence type="ECO:0000256" key="14">
    <source>
        <dbReference type="ARBA" id="ARBA00048988"/>
    </source>
</evidence>